<name>A0A1E2UIN6_9GAMM</name>
<dbReference type="STRING" id="1818881.A3196_17810"/>
<evidence type="ECO:0000259" key="1">
    <source>
        <dbReference type="Pfam" id="PF00501"/>
    </source>
</evidence>
<sequence>MAALLHELIFESAIDRPEQPALQYKSSLLNYIQLESQLRLFAGSLQTIGIEPSDRVAIYLPKCLENVIAIFGTLAAAAVFVPINPVLKPHQVLHILKDCDAKLLITTCGKYRALVDDLDEAVDLNNLVVIDDCDISEATAGVQHLFSWDGFMHLDQPQGLPQISDTDLAALLYTSGSTGSPKGVMLSHRNMVVGAKSVAEYLDNRPSDRILVVLPLSFDYGMSQLTTAFLVGATAVLINYLLPMEVINTLVKERITGLAAVPPLWNALVELKWPAEVADHLRYITSSGGVVPVETTGQLRRNLPDTDIYLMYGLTEAFRSTYLSPDQLDRRPTSMGQAIPNAEVRVLRADGKPCEIDEPGELVHLGPLVAQGYWKDDQATRQRFRPIPDSLDQSIAVWSGDIVKRDGDGYLYFIGRADDQIKTSGYRVSPHEIESIFQATGLLNEVVALGIPHPVLGQSIVLIVAPKVDQGVTEELLINLCKKQLTSYMIPSRIIIRNSMPTNPHGKLDRKLMAQQLMDDIADQ</sequence>
<feature type="domain" description="AMP-dependent synthetase/ligase" evidence="1">
    <location>
        <begin position="11"/>
        <end position="374"/>
    </location>
</feature>
<dbReference type="InterPro" id="IPR025110">
    <property type="entry name" value="AMP-bd_C"/>
</dbReference>
<evidence type="ECO:0000259" key="2">
    <source>
        <dbReference type="Pfam" id="PF13193"/>
    </source>
</evidence>
<dbReference type="RefSeq" id="WP_069025015.1">
    <property type="nucleotide sequence ID" value="NZ_LVJZ01000004.1"/>
</dbReference>
<dbReference type="PROSITE" id="PS00455">
    <property type="entry name" value="AMP_BINDING"/>
    <property type="match status" value="1"/>
</dbReference>
<evidence type="ECO:0000313" key="3">
    <source>
        <dbReference type="EMBL" id="ODB94389.1"/>
    </source>
</evidence>
<feature type="domain" description="AMP-binding enzyme C-terminal" evidence="2">
    <location>
        <begin position="432"/>
        <end position="507"/>
    </location>
</feature>
<reference evidence="3 4" key="1">
    <citation type="submission" date="2016-03" db="EMBL/GenBank/DDBJ databases">
        <title>Chemosynthetic sulphur-oxidizing symbionts of marine invertebrate animals are capable of nitrogen fixation.</title>
        <authorList>
            <person name="Petersen J.M."/>
            <person name="Kemper A."/>
            <person name="Gruber-Vodicka H."/>
            <person name="Cardini U."/>
            <person name="Geest Mvander."/>
            <person name="Kleiner M."/>
            <person name="Bulgheresi S."/>
            <person name="Fussmann M."/>
            <person name="Herbold C."/>
            <person name="Seah B.K.B."/>
            <person name="Antony C.Paul."/>
            <person name="Liu D."/>
            <person name="Belitz A."/>
            <person name="Weber M."/>
        </authorList>
    </citation>
    <scope>NUCLEOTIDE SEQUENCE [LARGE SCALE GENOMIC DNA]</scope>
    <source>
        <strain evidence="3">G_D</strain>
    </source>
</reference>
<dbReference type="InterPro" id="IPR045851">
    <property type="entry name" value="AMP-bd_C_sf"/>
</dbReference>
<dbReference type="Proteomes" id="UP000094849">
    <property type="component" value="Unassembled WGS sequence"/>
</dbReference>
<dbReference type="PANTHER" id="PTHR43767:SF1">
    <property type="entry name" value="NONRIBOSOMAL PEPTIDE SYNTHASE PES1 (EUROFUNG)-RELATED"/>
    <property type="match status" value="1"/>
</dbReference>
<comment type="caution">
    <text evidence="3">The sequence shown here is derived from an EMBL/GenBank/DDBJ whole genome shotgun (WGS) entry which is preliminary data.</text>
</comment>
<dbReference type="InterPro" id="IPR050237">
    <property type="entry name" value="ATP-dep_AMP-bd_enzyme"/>
</dbReference>
<dbReference type="EMBL" id="LVJZ01000004">
    <property type="protein sequence ID" value="ODB94389.1"/>
    <property type="molecule type" value="Genomic_DNA"/>
</dbReference>
<organism evidence="3 4">
    <name type="scientific">Candidatus Thiodiazotropha endoloripes</name>
    <dbReference type="NCBI Taxonomy" id="1818881"/>
    <lineage>
        <taxon>Bacteria</taxon>
        <taxon>Pseudomonadati</taxon>
        <taxon>Pseudomonadota</taxon>
        <taxon>Gammaproteobacteria</taxon>
        <taxon>Chromatiales</taxon>
        <taxon>Sedimenticolaceae</taxon>
        <taxon>Candidatus Thiodiazotropha</taxon>
    </lineage>
</organism>
<dbReference type="Gene3D" id="3.40.50.12780">
    <property type="entry name" value="N-terminal domain of ligase-like"/>
    <property type="match status" value="1"/>
</dbReference>
<dbReference type="Gene3D" id="3.30.300.30">
    <property type="match status" value="1"/>
</dbReference>
<dbReference type="InterPro" id="IPR017529">
    <property type="entry name" value="AcylCoA_ligase_PEP_1"/>
</dbReference>
<dbReference type="SUPFAM" id="SSF56801">
    <property type="entry name" value="Acetyl-CoA synthetase-like"/>
    <property type="match status" value="1"/>
</dbReference>
<evidence type="ECO:0000313" key="4">
    <source>
        <dbReference type="Proteomes" id="UP000094849"/>
    </source>
</evidence>
<dbReference type="Pfam" id="PF00501">
    <property type="entry name" value="AMP-binding"/>
    <property type="match status" value="1"/>
</dbReference>
<dbReference type="NCBIfam" id="TIGR03098">
    <property type="entry name" value="ligase_PEP_1"/>
    <property type="match status" value="1"/>
</dbReference>
<proteinExistence type="predicted"/>
<dbReference type="GO" id="GO:0016878">
    <property type="term" value="F:acid-thiol ligase activity"/>
    <property type="evidence" value="ECO:0007669"/>
    <property type="project" value="UniProtKB-ARBA"/>
</dbReference>
<dbReference type="InterPro" id="IPR000873">
    <property type="entry name" value="AMP-dep_synth/lig_dom"/>
</dbReference>
<keyword evidence="3" id="KW-0436">Ligase</keyword>
<keyword evidence="4" id="KW-1185">Reference proteome</keyword>
<dbReference type="AlphaFoldDB" id="A0A1E2UIN6"/>
<dbReference type="InterPro" id="IPR020845">
    <property type="entry name" value="AMP-binding_CS"/>
</dbReference>
<protein>
    <submittedName>
        <fullName evidence="3">Acyl-CoA ligase (AMP-forming), exosortase A system-associated</fullName>
    </submittedName>
</protein>
<dbReference type="InterPro" id="IPR042099">
    <property type="entry name" value="ANL_N_sf"/>
</dbReference>
<dbReference type="PANTHER" id="PTHR43767">
    <property type="entry name" value="LONG-CHAIN-FATTY-ACID--COA LIGASE"/>
    <property type="match status" value="1"/>
</dbReference>
<dbReference type="Pfam" id="PF13193">
    <property type="entry name" value="AMP-binding_C"/>
    <property type="match status" value="1"/>
</dbReference>
<accession>A0A1E2UIN6</accession>
<gene>
    <name evidence="3" type="ORF">A3196_17810</name>
</gene>